<accession>A0A426XUK9</accession>
<protein>
    <submittedName>
        <fullName evidence="1">Uncharacterized protein</fullName>
    </submittedName>
</protein>
<dbReference type="Proteomes" id="UP000287651">
    <property type="component" value="Unassembled WGS sequence"/>
</dbReference>
<sequence length="107" mass="12258">MPLLLLMSFCTLVFVLMRYATFIANAIVLCSEPAMLLPAPLTSLRRGLGPQCDPQFYKAQRNRETTSLRFEFPIDRAGGVEKLDLQFFFHSKVCWEVISSLYVLSYD</sequence>
<organism evidence="1 2">
    <name type="scientific">Ensete ventricosum</name>
    <name type="common">Abyssinian banana</name>
    <name type="synonym">Musa ensete</name>
    <dbReference type="NCBI Taxonomy" id="4639"/>
    <lineage>
        <taxon>Eukaryota</taxon>
        <taxon>Viridiplantae</taxon>
        <taxon>Streptophyta</taxon>
        <taxon>Embryophyta</taxon>
        <taxon>Tracheophyta</taxon>
        <taxon>Spermatophyta</taxon>
        <taxon>Magnoliopsida</taxon>
        <taxon>Liliopsida</taxon>
        <taxon>Zingiberales</taxon>
        <taxon>Musaceae</taxon>
        <taxon>Ensete</taxon>
    </lineage>
</organism>
<comment type="caution">
    <text evidence="1">The sequence shown here is derived from an EMBL/GenBank/DDBJ whole genome shotgun (WGS) entry which is preliminary data.</text>
</comment>
<evidence type="ECO:0000313" key="1">
    <source>
        <dbReference type="EMBL" id="RRT43155.1"/>
    </source>
</evidence>
<evidence type="ECO:0000313" key="2">
    <source>
        <dbReference type="Proteomes" id="UP000287651"/>
    </source>
</evidence>
<reference evidence="1 2" key="1">
    <citation type="journal article" date="2014" name="Agronomy (Basel)">
        <title>A Draft Genome Sequence for Ensete ventricosum, the Drought-Tolerant Tree Against Hunger.</title>
        <authorList>
            <person name="Harrison J."/>
            <person name="Moore K.A."/>
            <person name="Paszkiewicz K."/>
            <person name="Jones T."/>
            <person name="Grant M."/>
            <person name="Ambacheew D."/>
            <person name="Muzemil S."/>
            <person name="Studholme D.J."/>
        </authorList>
    </citation>
    <scope>NUCLEOTIDE SEQUENCE [LARGE SCALE GENOMIC DNA]</scope>
</reference>
<dbReference type="AlphaFoldDB" id="A0A426XUK9"/>
<name>A0A426XUK9_ENSVE</name>
<gene>
    <name evidence="1" type="ORF">B296_00008068</name>
</gene>
<proteinExistence type="predicted"/>
<dbReference type="EMBL" id="AMZH03017326">
    <property type="protein sequence ID" value="RRT43155.1"/>
    <property type="molecule type" value="Genomic_DNA"/>
</dbReference>